<dbReference type="AlphaFoldDB" id="A0AAW1X5A7"/>
<evidence type="ECO:0000313" key="1">
    <source>
        <dbReference type="EMBL" id="KAK9932168.1"/>
    </source>
</evidence>
<organism evidence="1 2">
    <name type="scientific">Rubus argutus</name>
    <name type="common">Southern blackberry</name>
    <dbReference type="NCBI Taxonomy" id="59490"/>
    <lineage>
        <taxon>Eukaryota</taxon>
        <taxon>Viridiplantae</taxon>
        <taxon>Streptophyta</taxon>
        <taxon>Embryophyta</taxon>
        <taxon>Tracheophyta</taxon>
        <taxon>Spermatophyta</taxon>
        <taxon>Magnoliopsida</taxon>
        <taxon>eudicotyledons</taxon>
        <taxon>Gunneridae</taxon>
        <taxon>Pentapetalae</taxon>
        <taxon>rosids</taxon>
        <taxon>fabids</taxon>
        <taxon>Rosales</taxon>
        <taxon>Rosaceae</taxon>
        <taxon>Rosoideae</taxon>
        <taxon>Rosoideae incertae sedis</taxon>
        <taxon>Rubus</taxon>
    </lineage>
</organism>
<protein>
    <submittedName>
        <fullName evidence="1">Uncharacterized protein</fullName>
    </submittedName>
</protein>
<proteinExistence type="predicted"/>
<comment type="caution">
    <text evidence="1">The sequence shown here is derived from an EMBL/GenBank/DDBJ whole genome shotgun (WGS) entry which is preliminary data.</text>
</comment>
<reference evidence="1 2" key="1">
    <citation type="journal article" date="2023" name="G3 (Bethesda)">
        <title>A chromosome-length genome assembly and annotation of blackberry (Rubus argutus, cv. 'Hillquist').</title>
        <authorList>
            <person name="Bruna T."/>
            <person name="Aryal R."/>
            <person name="Dudchenko O."/>
            <person name="Sargent D.J."/>
            <person name="Mead D."/>
            <person name="Buti M."/>
            <person name="Cavallini A."/>
            <person name="Hytonen T."/>
            <person name="Andres J."/>
            <person name="Pham M."/>
            <person name="Weisz D."/>
            <person name="Mascagni F."/>
            <person name="Usai G."/>
            <person name="Natali L."/>
            <person name="Bassil N."/>
            <person name="Fernandez G.E."/>
            <person name="Lomsadze A."/>
            <person name="Armour M."/>
            <person name="Olukolu B."/>
            <person name="Poorten T."/>
            <person name="Britton C."/>
            <person name="Davik J."/>
            <person name="Ashrafi H."/>
            <person name="Aiden E.L."/>
            <person name="Borodovsky M."/>
            <person name="Worthington M."/>
        </authorList>
    </citation>
    <scope>NUCLEOTIDE SEQUENCE [LARGE SCALE GENOMIC DNA]</scope>
    <source>
        <strain evidence="1">PI 553951</strain>
    </source>
</reference>
<name>A0AAW1X5A7_RUBAR</name>
<dbReference type="Proteomes" id="UP001457282">
    <property type="component" value="Unassembled WGS sequence"/>
</dbReference>
<gene>
    <name evidence="1" type="ORF">M0R45_019416</name>
</gene>
<keyword evidence="2" id="KW-1185">Reference proteome</keyword>
<accession>A0AAW1X5A7</accession>
<sequence>MATVHGQTARAARHRGLWLISGVARDEVHGQSTGLFSSHVVEARRLGGHGVTRICTGSTAMSLRRRVEASFSSLLQFYYFFLF</sequence>
<dbReference type="EMBL" id="JBEDUW010000004">
    <property type="protein sequence ID" value="KAK9932168.1"/>
    <property type="molecule type" value="Genomic_DNA"/>
</dbReference>
<evidence type="ECO:0000313" key="2">
    <source>
        <dbReference type="Proteomes" id="UP001457282"/>
    </source>
</evidence>